<accession>A0A430FBI3</accession>
<reference evidence="4 5" key="1">
    <citation type="submission" date="2018-09" db="EMBL/GenBank/DDBJ databases">
        <title>Characterization of the phylogenetic diversity of five novel species belonging to the genus Bifidobacterium.</title>
        <authorList>
            <person name="Lugli G.A."/>
            <person name="Duranti S."/>
            <person name="Milani C."/>
        </authorList>
    </citation>
    <scope>NUCLEOTIDE SEQUENCE [LARGE SCALE GENOMIC DNA]</scope>
    <source>
        <strain evidence="4 5">2028B</strain>
    </source>
</reference>
<keyword evidence="1" id="KW-0328">Glycosyltransferase</keyword>
<dbReference type="CDD" id="cd00761">
    <property type="entry name" value="Glyco_tranf_GTA_type"/>
    <property type="match status" value="1"/>
</dbReference>
<dbReference type="EMBL" id="QXGJ01000009">
    <property type="protein sequence ID" value="RSX50197.1"/>
    <property type="molecule type" value="Genomic_DNA"/>
</dbReference>
<dbReference type="Pfam" id="PF00535">
    <property type="entry name" value="Glycos_transf_2"/>
    <property type="match status" value="1"/>
</dbReference>
<dbReference type="Proteomes" id="UP000288607">
    <property type="component" value="Unassembled WGS sequence"/>
</dbReference>
<dbReference type="RefSeq" id="WP_126030554.1">
    <property type="nucleotide sequence ID" value="NZ_QXGJ01000009.1"/>
</dbReference>
<evidence type="ECO:0000313" key="5">
    <source>
        <dbReference type="Proteomes" id="UP000288607"/>
    </source>
</evidence>
<dbReference type="PANTHER" id="PTHR22916:SF51">
    <property type="entry name" value="GLYCOSYLTRANSFERASE EPSH-RELATED"/>
    <property type="match status" value="1"/>
</dbReference>
<evidence type="ECO:0000313" key="4">
    <source>
        <dbReference type="EMBL" id="RSX50197.1"/>
    </source>
</evidence>
<feature type="domain" description="Glycosyltransferase 2-like" evidence="3">
    <location>
        <begin position="6"/>
        <end position="132"/>
    </location>
</feature>
<dbReference type="InterPro" id="IPR001173">
    <property type="entry name" value="Glyco_trans_2-like"/>
</dbReference>
<dbReference type="Gene3D" id="3.90.550.10">
    <property type="entry name" value="Spore Coat Polysaccharide Biosynthesis Protein SpsA, Chain A"/>
    <property type="match status" value="1"/>
</dbReference>
<sequence length="351" mass="40572">MDTLISVIVPVYNVKPYLRQCIESLTHQTYRNLEIILVDDGSTDGSGELCEKIAQTDSRIVVLHKENAGLGMARNTGLDAAKGEYVMFIDSDDFTDTHMVEKLHEQLALNDADTSYCGYAEYFDDDHTVNKPAIYDHRVFRGDTIIHSVLLNMIAGEPSDKEEIPLSVSVWHALYSMRIITDYGIRFPSERQYISEDVIFDIAYLRRAQTVCYIRDCLYYYRQARPGSLTQKYDEDGIVKQKILFGKIISDLGEFLNENQYLYRVQRMFLGRVRYCMTLAVSYKKTHAGFDLYGTVRKAIEDDVVRQVISSYPYEKNPLQLRVMNFCIDKKLTHIIIALIKLKQTGKHKRF</sequence>
<gene>
    <name evidence="4" type="ORF">D2E23_1745</name>
</gene>
<dbReference type="GO" id="GO:0016757">
    <property type="term" value="F:glycosyltransferase activity"/>
    <property type="evidence" value="ECO:0007669"/>
    <property type="project" value="UniProtKB-KW"/>
</dbReference>
<evidence type="ECO:0000256" key="2">
    <source>
        <dbReference type="ARBA" id="ARBA00022679"/>
    </source>
</evidence>
<evidence type="ECO:0000259" key="3">
    <source>
        <dbReference type="Pfam" id="PF00535"/>
    </source>
</evidence>
<dbReference type="PANTHER" id="PTHR22916">
    <property type="entry name" value="GLYCOSYLTRANSFERASE"/>
    <property type="match status" value="1"/>
</dbReference>
<dbReference type="SUPFAM" id="SSF53448">
    <property type="entry name" value="Nucleotide-diphospho-sugar transferases"/>
    <property type="match status" value="1"/>
</dbReference>
<proteinExistence type="predicted"/>
<organism evidence="4 5">
    <name type="scientific">Bifidobacterium callimiconis</name>
    <dbReference type="NCBI Taxonomy" id="2306973"/>
    <lineage>
        <taxon>Bacteria</taxon>
        <taxon>Bacillati</taxon>
        <taxon>Actinomycetota</taxon>
        <taxon>Actinomycetes</taxon>
        <taxon>Bifidobacteriales</taxon>
        <taxon>Bifidobacteriaceae</taxon>
        <taxon>Bifidobacterium</taxon>
    </lineage>
</organism>
<protein>
    <submittedName>
        <fullName evidence="4">EpsN</fullName>
    </submittedName>
</protein>
<keyword evidence="2" id="KW-0808">Transferase</keyword>
<keyword evidence="5" id="KW-1185">Reference proteome</keyword>
<comment type="caution">
    <text evidence="4">The sequence shown here is derived from an EMBL/GenBank/DDBJ whole genome shotgun (WGS) entry which is preliminary data.</text>
</comment>
<name>A0A430FBI3_9BIFI</name>
<evidence type="ECO:0000256" key="1">
    <source>
        <dbReference type="ARBA" id="ARBA00022676"/>
    </source>
</evidence>
<dbReference type="OrthoDB" id="3171021at2"/>
<dbReference type="AlphaFoldDB" id="A0A430FBI3"/>
<dbReference type="InterPro" id="IPR029044">
    <property type="entry name" value="Nucleotide-diphossugar_trans"/>
</dbReference>